<dbReference type="OrthoDB" id="1735038at2759"/>
<dbReference type="InterPro" id="IPR029058">
    <property type="entry name" value="AB_hydrolase_fold"/>
</dbReference>
<evidence type="ECO:0000256" key="2">
    <source>
        <dbReference type="ARBA" id="ARBA00022670"/>
    </source>
</evidence>
<keyword evidence="7" id="KW-1185">Reference proteome</keyword>
<dbReference type="PANTHER" id="PTHR11010:SF117">
    <property type="entry name" value="SERINE PROTEASE 16"/>
    <property type="match status" value="1"/>
</dbReference>
<protein>
    <submittedName>
        <fullName evidence="6">Uncharacterized protein</fullName>
    </submittedName>
</protein>
<evidence type="ECO:0000256" key="3">
    <source>
        <dbReference type="ARBA" id="ARBA00022729"/>
    </source>
</evidence>
<reference evidence="6 7" key="1">
    <citation type="submission" date="2016-07" db="EMBL/GenBank/DDBJ databases">
        <title>Pervasive Adenine N6-methylation of Active Genes in Fungi.</title>
        <authorList>
            <consortium name="DOE Joint Genome Institute"/>
            <person name="Mondo S.J."/>
            <person name="Dannebaum R.O."/>
            <person name="Kuo R.C."/>
            <person name="Labutti K."/>
            <person name="Haridas S."/>
            <person name="Kuo A."/>
            <person name="Salamov A."/>
            <person name="Ahrendt S.R."/>
            <person name="Lipzen A."/>
            <person name="Sullivan W."/>
            <person name="Andreopoulos W.B."/>
            <person name="Clum A."/>
            <person name="Lindquist E."/>
            <person name="Daum C."/>
            <person name="Ramamoorthy G.K."/>
            <person name="Gryganskyi A."/>
            <person name="Culley D."/>
            <person name="Magnuson J.K."/>
            <person name="James T.Y."/>
            <person name="O'Malley M.A."/>
            <person name="Stajich J.E."/>
            <person name="Spatafora J.W."/>
            <person name="Visel A."/>
            <person name="Grigoriev I.V."/>
        </authorList>
    </citation>
    <scope>NUCLEOTIDE SEQUENCE [LARGE SCALE GENOMIC DNA]</scope>
    <source>
        <strain evidence="6 7">JEL800</strain>
    </source>
</reference>
<gene>
    <name evidence="6" type="ORF">BCR33DRAFT_714819</name>
</gene>
<proteinExistence type="inferred from homology"/>
<dbReference type="GO" id="GO:0008239">
    <property type="term" value="F:dipeptidyl-peptidase activity"/>
    <property type="evidence" value="ECO:0007669"/>
    <property type="project" value="TreeGrafter"/>
</dbReference>
<keyword evidence="5" id="KW-0325">Glycoprotein</keyword>
<dbReference type="Pfam" id="PF05577">
    <property type="entry name" value="Peptidase_S28"/>
    <property type="match status" value="1"/>
</dbReference>
<dbReference type="GO" id="GO:0006508">
    <property type="term" value="P:proteolysis"/>
    <property type="evidence" value="ECO:0007669"/>
    <property type="project" value="UniProtKB-KW"/>
</dbReference>
<comment type="similarity">
    <text evidence="1">Belongs to the peptidase S28 family.</text>
</comment>
<keyword evidence="3" id="KW-0732">Signal</keyword>
<dbReference type="InterPro" id="IPR008758">
    <property type="entry name" value="Peptidase_S28"/>
</dbReference>
<evidence type="ECO:0000256" key="1">
    <source>
        <dbReference type="ARBA" id="ARBA00011079"/>
    </source>
</evidence>
<sequence length="174" mass="19249">MSIASDSSALLKFQNTFYDIPKSSVQYIADLPTVISYIIAPVAFYGALQKGRSVPTADLSNNSLRLLTSSQAVEDIANFIRSFSNDSSIQHDSDSKWILIGASYAGALSVWLEKNTQHCFAAHASIAPVVLEPNFWRYSYAVEQAMNFSVVKRCMRGWTRAVRLLDQTISSLQG</sequence>
<dbReference type="Proteomes" id="UP000193642">
    <property type="component" value="Unassembled WGS sequence"/>
</dbReference>
<dbReference type="EMBL" id="MCGO01000013">
    <property type="protein sequence ID" value="ORY47754.1"/>
    <property type="molecule type" value="Genomic_DNA"/>
</dbReference>
<evidence type="ECO:0000313" key="6">
    <source>
        <dbReference type="EMBL" id="ORY47754.1"/>
    </source>
</evidence>
<keyword evidence="4" id="KW-0378">Hydrolase</keyword>
<organism evidence="6 7">
    <name type="scientific">Rhizoclosmatium globosum</name>
    <dbReference type="NCBI Taxonomy" id="329046"/>
    <lineage>
        <taxon>Eukaryota</taxon>
        <taxon>Fungi</taxon>
        <taxon>Fungi incertae sedis</taxon>
        <taxon>Chytridiomycota</taxon>
        <taxon>Chytridiomycota incertae sedis</taxon>
        <taxon>Chytridiomycetes</taxon>
        <taxon>Chytridiales</taxon>
        <taxon>Chytriomycetaceae</taxon>
        <taxon>Rhizoclosmatium</taxon>
    </lineage>
</organism>
<comment type="caution">
    <text evidence="6">The sequence shown here is derived from an EMBL/GenBank/DDBJ whole genome shotgun (WGS) entry which is preliminary data.</text>
</comment>
<evidence type="ECO:0000256" key="5">
    <source>
        <dbReference type="ARBA" id="ARBA00023180"/>
    </source>
</evidence>
<feature type="non-terminal residue" evidence="6">
    <location>
        <position position="174"/>
    </location>
</feature>
<dbReference type="GO" id="GO:0070008">
    <property type="term" value="F:serine-type exopeptidase activity"/>
    <property type="evidence" value="ECO:0007669"/>
    <property type="project" value="InterPro"/>
</dbReference>
<dbReference type="Gene3D" id="3.40.50.1820">
    <property type="entry name" value="alpha/beta hydrolase"/>
    <property type="match status" value="1"/>
</dbReference>
<accession>A0A1Y2CLK9</accession>
<name>A0A1Y2CLK9_9FUNG</name>
<dbReference type="SUPFAM" id="SSF53474">
    <property type="entry name" value="alpha/beta-Hydrolases"/>
    <property type="match status" value="1"/>
</dbReference>
<dbReference type="AlphaFoldDB" id="A0A1Y2CLK9"/>
<evidence type="ECO:0000313" key="7">
    <source>
        <dbReference type="Proteomes" id="UP000193642"/>
    </source>
</evidence>
<keyword evidence="2" id="KW-0645">Protease</keyword>
<dbReference type="PANTHER" id="PTHR11010">
    <property type="entry name" value="PROTEASE S28 PRO-X CARBOXYPEPTIDASE-RELATED"/>
    <property type="match status" value="1"/>
</dbReference>
<evidence type="ECO:0000256" key="4">
    <source>
        <dbReference type="ARBA" id="ARBA00022801"/>
    </source>
</evidence>